<dbReference type="Proteomes" id="UP001175211">
    <property type="component" value="Unassembled WGS sequence"/>
</dbReference>
<proteinExistence type="predicted"/>
<gene>
    <name evidence="2" type="ORF">EV420DRAFT_1031552</name>
</gene>
<name>A0AA39T4J6_ARMTA</name>
<evidence type="ECO:0000313" key="2">
    <source>
        <dbReference type="EMBL" id="KAK0464201.1"/>
    </source>
</evidence>
<comment type="caution">
    <text evidence="2">The sequence shown here is derived from an EMBL/GenBank/DDBJ whole genome shotgun (WGS) entry which is preliminary data.</text>
</comment>
<reference evidence="2" key="1">
    <citation type="submission" date="2023-06" db="EMBL/GenBank/DDBJ databases">
        <authorList>
            <consortium name="Lawrence Berkeley National Laboratory"/>
            <person name="Ahrendt S."/>
            <person name="Sahu N."/>
            <person name="Indic B."/>
            <person name="Wong-Bajracharya J."/>
            <person name="Merenyi Z."/>
            <person name="Ke H.-M."/>
            <person name="Monk M."/>
            <person name="Kocsube S."/>
            <person name="Drula E."/>
            <person name="Lipzen A."/>
            <person name="Balint B."/>
            <person name="Henrissat B."/>
            <person name="Andreopoulos B."/>
            <person name="Martin F.M."/>
            <person name="Harder C.B."/>
            <person name="Rigling D."/>
            <person name="Ford K.L."/>
            <person name="Foster G.D."/>
            <person name="Pangilinan J."/>
            <person name="Papanicolaou A."/>
            <person name="Barry K."/>
            <person name="LaButti K."/>
            <person name="Viragh M."/>
            <person name="Koriabine M."/>
            <person name="Yan M."/>
            <person name="Riley R."/>
            <person name="Champramary S."/>
            <person name="Plett K.L."/>
            <person name="Tsai I.J."/>
            <person name="Slot J."/>
            <person name="Sipos G."/>
            <person name="Plett J."/>
            <person name="Nagy L.G."/>
            <person name="Grigoriev I.V."/>
        </authorList>
    </citation>
    <scope>NUCLEOTIDE SEQUENCE</scope>
    <source>
        <strain evidence="2">CCBAS 213</strain>
    </source>
</reference>
<dbReference type="EMBL" id="JAUEPS010000006">
    <property type="protein sequence ID" value="KAK0464201.1"/>
    <property type="molecule type" value="Genomic_DNA"/>
</dbReference>
<protein>
    <submittedName>
        <fullName evidence="2">Uncharacterized protein</fullName>
    </submittedName>
</protein>
<feature type="compositionally biased region" description="Basic and acidic residues" evidence="1">
    <location>
        <begin position="72"/>
        <end position="81"/>
    </location>
</feature>
<keyword evidence="3" id="KW-1185">Reference proteome</keyword>
<feature type="region of interest" description="Disordered" evidence="1">
    <location>
        <begin position="62"/>
        <end position="81"/>
    </location>
</feature>
<dbReference type="RefSeq" id="XP_060335322.1">
    <property type="nucleotide sequence ID" value="XM_060465406.1"/>
</dbReference>
<dbReference type="AlphaFoldDB" id="A0AA39T4J6"/>
<dbReference type="GeneID" id="85348954"/>
<evidence type="ECO:0000313" key="3">
    <source>
        <dbReference type="Proteomes" id="UP001175211"/>
    </source>
</evidence>
<sequence>MALMTHMFFLIGPWSSEHHGRLSAVNDLHEASRWKKICLAKHTWVQWSLNKWKHRLSTLGRRTFSSANPDGYSDRPRDVYI</sequence>
<accession>A0AA39T4J6</accession>
<evidence type="ECO:0000256" key="1">
    <source>
        <dbReference type="SAM" id="MobiDB-lite"/>
    </source>
</evidence>
<organism evidence="2 3">
    <name type="scientific">Armillaria tabescens</name>
    <name type="common">Ringless honey mushroom</name>
    <name type="synonym">Agaricus tabescens</name>
    <dbReference type="NCBI Taxonomy" id="1929756"/>
    <lineage>
        <taxon>Eukaryota</taxon>
        <taxon>Fungi</taxon>
        <taxon>Dikarya</taxon>
        <taxon>Basidiomycota</taxon>
        <taxon>Agaricomycotina</taxon>
        <taxon>Agaricomycetes</taxon>
        <taxon>Agaricomycetidae</taxon>
        <taxon>Agaricales</taxon>
        <taxon>Marasmiineae</taxon>
        <taxon>Physalacriaceae</taxon>
        <taxon>Desarmillaria</taxon>
    </lineage>
</organism>